<sequence length="464" mass="52671">MSSLYLALCIDDLALAAARLGGALSPCVVVENRHVIAADAEAENLGILAGQSADTALALANITLSPRCRNTERSLMRASADWAYRHSSWVHCHDQHLIMEVGGSLKLFGDLETLWQRMQTRVLHRIGRCRMGLGPTPAAALQFATLEWQTLDVEQTREWLPNIPLHSLPLETPLLLKLQGMGLKTVGELMAFSGADLARRFPHSLIDYLQRLLGQRPDPRPLWQPREHFDAWLHLQQPCRTSTALIFPLRHLLEQFEDYLKARQLQCTQLSVTARQENRSELTLRIDLGGGSNQLSDLLEPLKIKLPTLALSDRVGDLRLQSRSFQAWHAQTPDLMAPQSQDTQTSLLNALRARLGDDALLGLSCNSGWVPEDANQINHWGAQPDQHHSTPLIRPTWLLDEPRPLNPHQVQQMHCVRGPERIESRWWHDQGVRRDYQVAWHNGTLMWVYQDLRTHAWYLHGLFA</sequence>
<dbReference type="SUPFAM" id="SSF56672">
    <property type="entry name" value="DNA/RNA polymerases"/>
    <property type="match status" value="1"/>
</dbReference>
<evidence type="ECO:0000259" key="2">
    <source>
        <dbReference type="Pfam" id="PF00817"/>
    </source>
</evidence>
<reference evidence="3 4" key="1">
    <citation type="submission" date="2019-11" db="EMBL/GenBank/DDBJ databases">
        <authorList>
            <person name="Khan S.A."/>
            <person name="Jeon C.O."/>
            <person name="Chun B.H."/>
        </authorList>
    </citation>
    <scope>NUCLEOTIDE SEQUENCE [LARGE SCALE GENOMIC DNA]</scope>
    <source>
        <strain evidence="3 4">IMCC 1097</strain>
    </source>
</reference>
<dbReference type="InterPro" id="IPR001126">
    <property type="entry name" value="UmuC"/>
</dbReference>
<dbReference type="PANTHER" id="PTHR35369:SF2">
    <property type="entry name" value="BLR3025 PROTEIN"/>
    <property type="match status" value="1"/>
</dbReference>
<evidence type="ECO:0000313" key="3">
    <source>
        <dbReference type="EMBL" id="QGG79400.1"/>
    </source>
</evidence>
<organism evidence="3 4">
    <name type="scientific">Litorivicinus lipolyticus</name>
    <dbReference type="NCBI Taxonomy" id="418701"/>
    <lineage>
        <taxon>Bacteria</taxon>
        <taxon>Pseudomonadati</taxon>
        <taxon>Pseudomonadota</taxon>
        <taxon>Gammaproteobacteria</taxon>
        <taxon>Oceanospirillales</taxon>
        <taxon>Litorivicinaceae</taxon>
        <taxon>Litorivicinus</taxon>
    </lineage>
</organism>
<dbReference type="RefSeq" id="WP_153712904.1">
    <property type="nucleotide sequence ID" value="NZ_CP045871.1"/>
</dbReference>
<dbReference type="Pfam" id="PF00817">
    <property type="entry name" value="IMS"/>
    <property type="match status" value="1"/>
</dbReference>
<dbReference type="CDD" id="cd03468">
    <property type="entry name" value="PolY_like"/>
    <property type="match status" value="1"/>
</dbReference>
<dbReference type="OrthoDB" id="5298951at2"/>
<accession>A0A5Q2QC42</accession>
<dbReference type="Proteomes" id="UP000388235">
    <property type="component" value="Chromosome"/>
</dbReference>
<keyword evidence="4" id="KW-1185">Reference proteome</keyword>
<feature type="domain" description="UmuC" evidence="2">
    <location>
        <begin position="26"/>
        <end position="140"/>
    </location>
</feature>
<keyword evidence="1" id="KW-0227">DNA damage</keyword>
<evidence type="ECO:0000256" key="1">
    <source>
        <dbReference type="ARBA" id="ARBA00022763"/>
    </source>
</evidence>
<dbReference type="AlphaFoldDB" id="A0A5Q2QC42"/>
<dbReference type="PANTHER" id="PTHR35369">
    <property type="entry name" value="BLR3025 PROTEIN-RELATED"/>
    <property type="match status" value="1"/>
</dbReference>
<name>A0A5Q2QC42_9GAMM</name>
<dbReference type="InterPro" id="IPR050356">
    <property type="entry name" value="SulA_CellDiv_inhibitor"/>
</dbReference>
<gene>
    <name evidence="3" type="ORF">GH975_01990</name>
</gene>
<dbReference type="EMBL" id="CP045871">
    <property type="protein sequence ID" value="QGG79400.1"/>
    <property type="molecule type" value="Genomic_DNA"/>
</dbReference>
<proteinExistence type="predicted"/>
<protein>
    <recommendedName>
        <fullName evidence="2">UmuC domain-containing protein</fullName>
    </recommendedName>
</protein>
<evidence type="ECO:0000313" key="4">
    <source>
        <dbReference type="Proteomes" id="UP000388235"/>
    </source>
</evidence>
<dbReference type="KEGG" id="llp:GH975_01990"/>
<dbReference type="InterPro" id="IPR043502">
    <property type="entry name" value="DNA/RNA_pol_sf"/>
</dbReference>
<dbReference type="GO" id="GO:0006281">
    <property type="term" value="P:DNA repair"/>
    <property type="evidence" value="ECO:0007669"/>
    <property type="project" value="InterPro"/>
</dbReference>